<name>A0A1D9PDX5_9FLAO</name>
<organism evidence="1 2">
    <name type="scientific">Flavobacterium commune</name>
    <dbReference type="NCBI Taxonomy" id="1306519"/>
    <lineage>
        <taxon>Bacteria</taxon>
        <taxon>Pseudomonadati</taxon>
        <taxon>Bacteroidota</taxon>
        <taxon>Flavobacteriia</taxon>
        <taxon>Flavobacteriales</taxon>
        <taxon>Flavobacteriaceae</taxon>
        <taxon>Flavobacterium</taxon>
    </lineage>
</organism>
<reference evidence="1 2" key="1">
    <citation type="submission" date="2016-10" db="EMBL/GenBank/DDBJ databases">
        <title>Complete Genome Sequence of Flavobacterium sp. PK15.</title>
        <authorList>
            <person name="Ekwe A."/>
            <person name="Kim S.B."/>
        </authorList>
    </citation>
    <scope>NUCLEOTIDE SEQUENCE [LARGE SCALE GENOMIC DNA]</scope>
    <source>
        <strain evidence="1 2">PK15</strain>
    </source>
</reference>
<dbReference type="Proteomes" id="UP000178198">
    <property type="component" value="Chromosome"/>
</dbReference>
<proteinExistence type="predicted"/>
<sequence length="78" mass="9542">MLKEKNSPQRRIKQFFFLRILQTFDTRLRKLRTVESQKQQNFDLYRNTPTLKSLSVFNFHQLEKGKTENSIIFKQDFT</sequence>
<dbReference type="AlphaFoldDB" id="A0A1D9PDX5"/>
<keyword evidence="2" id="KW-1185">Reference proteome</keyword>
<dbReference type="KEGG" id="fcm:BIW12_15570"/>
<evidence type="ECO:0000313" key="2">
    <source>
        <dbReference type="Proteomes" id="UP000178198"/>
    </source>
</evidence>
<dbReference type="EMBL" id="CP017774">
    <property type="protein sequence ID" value="APA00733.1"/>
    <property type="molecule type" value="Genomic_DNA"/>
</dbReference>
<gene>
    <name evidence="1" type="ORF">BIW12_15570</name>
</gene>
<protein>
    <submittedName>
        <fullName evidence="1">Uncharacterized protein</fullName>
    </submittedName>
</protein>
<evidence type="ECO:0000313" key="1">
    <source>
        <dbReference type="EMBL" id="APA00733.1"/>
    </source>
</evidence>
<accession>A0A1D9PDX5</accession>